<feature type="region of interest" description="Disordered" evidence="1">
    <location>
        <begin position="1"/>
        <end position="28"/>
    </location>
</feature>
<accession>A0AAD9SY03</accession>
<organism evidence="3 4">
    <name type="scientific">Diplocarpon rosae</name>
    <dbReference type="NCBI Taxonomy" id="946125"/>
    <lineage>
        <taxon>Eukaryota</taxon>
        <taxon>Fungi</taxon>
        <taxon>Dikarya</taxon>
        <taxon>Ascomycota</taxon>
        <taxon>Pezizomycotina</taxon>
        <taxon>Leotiomycetes</taxon>
        <taxon>Helotiales</taxon>
        <taxon>Drepanopezizaceae</taxon>
        <taxon>Diplocarpon</taxon>
    </lineage>
</organism>
<reference evidence="3" key="1">
    <citation type="submission" date="2023-06" db="EMBL/GenBank/DDBJ databases">
        <title>Draft genome of Marssonina rosae.</title>
        <authorList>
            <person name="Cheng Q."/>
        </authorList>
    </citation>
    <scope>NUCLEOTIDE SEQUENCE</scope>
    <source>
        <strain evidence="3">R4</strain>
    </source>
</reference>
<evidence type="ECO:0000256" key="1">
    <source>
        <dbReference type="SAM" id="MobiDB-lite"/>
    </source>
</evidence>
<feature type="compositionally biased region" description="Acidic residues" evidence="1">
    <location>
        <begin position="18"/>
        <end position="28"/>
    </location>
</feature>
<feature type="transmembrane region" description="Helical" evidence="2">
    <location>
        <begin position="136"/>
        <end position="154"/>
    </location>
</feature>
<name>A0AAD9SY03_9HELO</name>
<protein>
    <submittedName>
        <fullName evidence="3">Uncharacterized protein</fullName>
    </submittedName>
</protein>
<dbReference type="Proteomes" id="UP001285354">
    <property type="component" value="Unassembled WGS sequence"/>
</dbReference>
<proteinExistence type="predicted"/>
<sequence length="203" mass="22980">MEQTSARLRKTFRYPSDDNSEDESHEVMDEEEQDFLIRTMQEDNAKRNKQYNTVLFLFTLVANLPYLPTLFVRQTSLLSLLSISSLLSTLYLIYCSPPGKTGIAFLDDINMPSTPQSMTARKRAMLQATDGPIKKYLPYLNIGVCSILIALGGVSRRKGVGLWLGFEWLPAVVYVVVVTSKWEMGSVNPEEELERLRYGLKGA</sequence>
<comment type="caution">
    <text evidence="3">The sequence shown here is derived from an EMBL/GenBank/DDBJ whole genome shotgun (WGS) entry which is preliminary data.</text>
</comment>
<evidence type="ECO:0000313" key="4">
    <source>
        <dbReference type="Proteomes" id="UP001285354"/>
    </source>
</evidence>
<feature type="transmembrane region" description="Helical" evidence="2">
    <location>
        <begin position="54"/>
        <end position="71"/>
    </location>
</feature>
<dbReference type="EMBL" id="JAUBYV010000007">
    <property type="protein sequence ID" value="KAK2625646.1"/>
    <property type="molecule type" value="Genomic_DNA"/>
</dbReference>
<keyword evidence="4" id="KW-1185">Reference proteome</keyword>
<keyword evidence="2" id="KW-1133">Transmembrane helix</keyword>
<feature type="transmembrane region" description="Helical" evidence="2">
    <location>
        <begin position="160"/>
        <end position="178"/>
    </location>
</feature>
<gene>
    <name evidence="3" type="ORF">QTJ16_004958</name>
</gene>
<evidence type="ECO:0000313" key="3">
    <source>
        <dbReference type="EMBL" id="KAK2625646.1"/>
    </source>
</evidence>
<keyword evidence="2" id="KW-0812">Transmembrane</keyword>
<keyword evidence="2" id="KW-0472">Membrane</keyword>
<dbReference type="AlphaFoldDB" id="A0AAD9SY03"/>
<evidence type="ECO:0000256" key="2">
    <source>
        <dbReference type="SAM" id="Phobius"/>
    </source>
</evidence>